<feature type="region of interest" description="Disordered" evidence="1">
    <location>
        <begin position="569"/>
        <end position="597"/>
    </location>
</feature>
<protein>
    <recommendedName>
        <fullName evidence="4">ZZ-type domain-containing protein</fullName>
    </recommendedName>
</protein>
<dbReference type="RefSeq" id="XP_045258700.1">
    <property type="nucleotide sequence ID" value="XM_045402338.1"/>
</dbReference>
<feature type="region of interest" description="Disordered" evidence="1">
    <location>
        <begin position="1"/>
        <end position="35"/>
    </location>
</feature>
<evidence type="ECO:0000256" key="1">
    <source>
        <dbReference type="SAM" id="MobiDB-lite"/>
    </source>
</evidence>
<evidence type="ECO:0000313" key="2">
    <source>
        <dbReference type="EMBL" id="KAF3799540.1"/>
    </source>
</evidence>
<dbReference type="Proteomes" id="UP000613401">
    <property type="component" value="Unassembled WGS sequence"/>
</dbReference>
<keyword evidence="3" id="KW-1185">Reference proteome</keyword>
<name>A0A8H4C903_COLGL</name>
<sequence length="659" mass="73755">MDNLDEGTPPTRRNPFSERKVLHPALSERPEPEPDTWEPLWNGLLESDIFGSWQNPEYQWMLRCVGGPGSGKPDVANFKICPLTICPVSQTNLSAVVTKRLEESYNEDTEAVASIFIGADVTSSGTAFVEDVLASVFVQLSAKCADVDDDKANAKYQLYLEAWKHGHRDRHRIRLVREALCLRLDMLQNKFLIIDDFDRCYPAVDLFLEDELSHLAAKGLRVLLTSRISCLEEFPISATCDFCQKESLKLFWGCESCDGKGVQHENTYTLCEDCVYNEEACEKCGDSDNFVQPYGHIDLNLNDNGRVEQFINHDLETEHGDLGLGSSTPDKLPPHSRLGRQLAATENRIALTELQGKLVRQAEDNVSLARLRLDNEHQAQSAESVFSPLADVLPVNIVGFFRAGMRRVDEQPPERRDLGFKVIAAVTHYNYGVGIPYEALNKLLRNPTKTSARQQPLRTQSAPVVSGVKRKAGPDPASTYVPHRSLEEMLHAACGFVVMVPLGNRPLRAYSEAFHEYARHYHEDLRWAHAQLNFDSVRVDEQGNVAEQGSLVEFGDEGMKRRGTFQLAKSGRDDQMSDQNMKPFIPQKSDGGSRSSALKRQELRRLRGAEFRLPVIPGAFRFDSSAPVIMPVDAVADAANVTARKKKKKLSRAATQAFV</sequence>
<reference evidence="2" key="2">
    <citation type="submission" date="2020-03" db="EMBL/GenBank/DDBJ databases">
        <authorList>
            <person name="Fu F.-F."/>
            <person name="Chen J."/>
        </authorList>
    </citation>
    <scope>NUCLEOTIDE SEQUENCE</scope>
    <source>
        <strain evidence="2">Lc1</strain>
    </source>
</reference>
<reference evidence="2" key="1">
    <citation type="journal article" date="2020" name="Phytopathology">
        <title>Genome sequence and comparative analysis of Colletotrichum gloeosporioides isolated from Liriodendron leaves.</title>
        <authorList>
            <person name="Fu F.F."/>
            <person name="Hao Z."/>
            <person name="Wang P."/>
            <person name="Lu Y."/>
            <person name="Xue L.J."/>
            <person name="Wei G."/>
            <person name="Tian Y."/>
            <person name="Baishi H."/>
            <person name="Xu H."/>
            <person name="Shi J."/>
            <person name="Cheng T."/>
            <person name="Wang G."/>
            <person name="Yi Y."/>
            <person name="Chen J."/>
        </authorList>
    </citation>
    <scope>NUCLEOTIDE SEQUENCE</scope>
    <source>
        <strain evidence="2">Lc1</strain>
    </source>
</reference>
<organism evidence="2 3">
    <name type="scientific">Colletotrichum gloeosporioides</name>
    <name type="common">Anthracnose fungus</name>
    <name type="synonym">Glomerella cingulata</name>
    <dbReference type="NCBI Taxonomy" id="474922"/>
    <lineage>
        <taxon>Eukaryota</taxon>
        <taxon>Fungi</taxon>
        <taxon>Dikarya</taxon>
        <taxon>Ascomycota</taxon>
        <taxon>Pezizomycotina</taxon>
        <taxon>Sordariomycetes</taxon>
        <taxon>Hypocreomycetidae</taxon>
        <taxon>Glomerellales</taxon>
        <taxon>Glomerellaceae</taxon>
        <taxon>Colletotrichum</taxon>
        <taxon>Colletotrichum gloeosporioides species complex</taxon>
    </lineage>
</organism>
<gene>
    <name evidence="2" type="ORF">GCG54_00002242</name>
</gene>
<evidence type="ECO:0008006" key="4">
    <source>
        <dbReference type="Google" id="ProtNLM"/>
    </source>
</evidence>
<feature type="region of interest" description="Disordered" evidence="1">
    <location>
        <begin position="449"/>
        <end position="478"/>
    </location>
</feature>
<feature type="compositionally biased region" description="Polar residues" evidence="1">
    <location>
        <begin position="449"/>
        <end position="463"/>
    </location>
</feature>
<dbReference type="AlphaFoldDB" id="A0A8H4C903"/>
<evidence type="ECO:0000313" key="3">
    <source>
        <dbReference type="Proteomes" id="UP000613401"/>
    </source>
</evidence>
<dbReference type="EMBL" id="WVTB01000084">
    <property type="protein sequence ID" value="KAF3799540.1"/>
    <property type="molecule type" value="Genomic_DNA"/>
</dbReference>
<proteinExistence type="predicted"/>
<feature type="compositionally biased region" description="Basic and acidic residues" evidence="1">
    <location>
        <begin position="15"/>
        <end position="32"/>
    </location>
</feature>
<accession>A0A8H4C903</accession>
<comment type="caution">
    <text evidence="2">The sequence shown here is derived from an EMBL/GenBank/DDBJ whole genome shotgun (WGS) entry which is preliminary data.</text>
</comment>
<dbReference type="GeneID" id="69009406"/>